<reference evidence="2" key="1">
    <citation type="journal article" date="2011" name="Proc. Natl. Acad. Sci. U.S.A.">
        <title>Genomic insights into the physiology and ecology of the marine filamentous cyanobacterium Lyngbya majuscula.</title>
        <authorList>
            <person name="Jones A.C."/>
            <person name="Monroe E.A."/>
            <person name="Podell S."/>
            <person name="Hess W.R."/>
            <person name="Klages S."/>
            <person name="Esquenazi E."/>
            <person name="Niessen S."/>
            <person name="Hoover H."/>
            <person name="Rothmann M."/>
            <person name="Lasken R.S."/>
            <person name="Yates J.R.III."/>
            <person name="Reinhardt R."/>
            <person name="Kube M."/>
            <person name="Burkart M.D."/>
            <person name="Allen E.E."/>
            <person name="Dorrestein P.C."/>
            <person name="Gerwick W.H."/>
            <person name="Gerwick L."/>
        </authorList>
    </citation>
    <scope>NUCLEOTIDE SEQUENCE [LARGE SCALE GENOMIC DNA]</scope>
    <source>
        <strain evidence="2">3L</strain>
    </source>
</reference>
<dbReference type="AlphaFoldDB" id="F4Y0I6"/>
<evidence type="ECO:0000313" key="1">
    <source>
        <dbReference type="EMBL" id="EGJ29610.1"/>
    </source>
</evidence>
<dbReference type="Proteomes" id="UP000003959">
    <property type="component" value="Unassembled WGS sequence"/>
</dbReference>
<evidence type="ECO:0000313" key="2">
    <source>
        <dbReference type="Proteomes" id="UP000003959"/>
    </source>
</evidence>
<organism evidence="1 2">
    <name type="scientific">Moorena producens 3L</name>
    <dbReference type="NCBI Taxonomy" id="489825"/>
    <lineage>
        <taxon>Bacteria</taxon>
        <taxon>Bacillati</taxon>
        <taxon>Cyanobacteriota</taxon>
        <taxon>Cyanophyceae</taxon>
        <taxon>Coleofasciculales</taxon>
        <taxon>Coleofasciculaceae</taxon>
        <taxon>Moorena</taxon>
    </lineage>
</organism>
<dbReference type="eggNOG" id="ENOG50335GA">
    <property type="taxonomic scope" value="Bacteria"/>
</dbReference>
<proteinExistence type="predicted"/>
<name>F4Y0I6_9CYAN</name>
<sequence length="83" mass="9723">MLVWLHHQRKGHTRITITINNQQDQDRLDEYDFSKGIRGKYAHRYRETSNIVKLDDDVAEIFPDEKSVNDALRALANIISINT</sequence>
<dbReference type="EMBL" id="GL890968">
    <property type="protein sequence ID" value="EGJ29610.1"/>
    <property type="molecule type" value="Genomic_DNA"/>
</dbReference>
<dbReference type="RefSeq" id="WP_008189223.1">
    <property type="nucleotide sequence ID" value="NZ_GL890968.1"/>
</dbReference>
<keyword evidence="2" id="KW-1185">Reference proteome</keyword>
<gene>
    <name evidence="1" type="ORF">LYNGBM3L_61850</name>
</gene>
<protein>
    <submittedName>
        <fullName evidence="1">Uncharacterized protein</fullName>
    </submittedName>
</protein>
<dbReference type="HOGENOM" id="CLU_173065_2_0_3"/>
<accession>F4Y0I6</accession>